<feature type="domain" description="Phosphogluconate dehydrogenase NAD-binding putative C-terminal" evidence="2">
    <location>
        <begin position="84"/>
        <end position="152"/>
    </location>
</feature>
<dbReference type="InterPro" id="IPR013328">
    <property type="entry name" value="6PGD_dom2"/>
</dbReference>
<evidence type="ECO:0000256" key="1">
    <source>
        <dbReference type="SAM" id="MobiDB-lite"/>
    </source>
</evidence>
<dbReference type="InterPro" id="IPR015814">
    <property type="entry name" value="Pgluconate_DH_NAD-bd_C"/>
</dbReference>
<dbReference type="EMBL" id="FONR01000002">
    <property type="protein sequence ID" value="SFE84685.1"/>
    <property type="molecule type" value="Genomic_DNA"/>
</dbReference>
<evidence type="ECO:0000259" key="2">
    <source>
        <dbReference type="Pfam" id="PF09130"/>
    </source>
</evidence>
<reference evidence="3 4" key="1">
    <citation type="submission" date="2016-10" db="EMBL/GenBank/DDBJ databases">
        <authorList>
            <person name="de Groot N.N."/>
        </authorList>
    </citation>
    <scope>NUCLEOTIDE SEQUENCE [LARGE SCALE GENOMIC DNA]</scope>
    <source>
        <strain evidence="3 4">OK461</strain>
    </source>
</reference>
<evidence type="ECO:0000313" key="4">
    <source>
        <dbReference type="Proteomes" id="UP000181942"/>
    </source>
</evidence>
<dbReference type="AlphaFoldDB" id="A0A1I2DVQ4"/>
<dbReference type="SUPFAM" id="SSF48179">
    <property type="entry name" value="6-phosphogluconate dehydrogenase C-terminal domain-like"/>
    <property type="match status" value="1"/>
</dbReference>
<dbReference type="Pfam" id="PF09130">
    <property type="entry name" value="DUF1932"/>
    <property type="match status" value="1"/>
</dbReference>
<accession>A0A1I2DVQ4</accession>
<name>A0A1I2DVQ4_9ACTN</name>
<protein>
    <recommendedName>
        <fullName evidence="2">Phosphogluconate dehydrogenase NAD-binding putative C-terminal domain-containing protein</fullName>
    </recommendedName>
</protein>
<dbReference type="Proteomes" id="UP000181942">
    <property type="component" value="Unassembled WGS sequence"/>
</dbReference>
<proteinExistence type="predicted"/>
<dbReference type="Gene3D" id="1.10.1040.10">
    <property type="entry name" value="N-(1-d-carboxylethyl)-l-norvaline Dehydrogenase, domain 2"/>
    <property type="match status" value="1"/>
</dbReference>
<evidence type="ECO:0000313" key="3">
    <source>
        <dbReference type="EMBL" id="SFE84685.1"/>
    </source>
</evidence>
<feature type="region of interest" description="Disordered" evidence="1">
    <location>
        <begin position="1"/>
        <end position="30"/>
    </location>
</feature>
<sequence length="177" mass="18730">MRRHVARHQLNDGSGGSGGHGAGSSRDSPRPVEAVGRVAAVFEGTAVLARPLDAGVGAASALKMAFASFQKSARTLAAVSHALATRHGVDAELTLEAESITSRILAEVDYLPSVAARAWRWAPEMEEIAATLRSTGLPPDLAEAGATVLRHWTADKDRFDLPLEKVLAHLHTPDDQD</sequence>
<dbReference type="InterPro" id="IPR008927">
    <property type="entry name" value="6-PGluconate_DH-like_C_sf"/>
</dbReference>
<gene>
    <name evidence="3" type="ORF">SAMN02787118_102856</name>
</gene>
<organism evidence="3 4">
    <name type="scientific">Streptomyces mirabilis</name>
    <dbReference type="NCBI Taxonomy" id="68239"/>
    <lineage>
        <taxon>Bacteria</taxon>
        <taxon>Bacillati</taxon>
        <taxon>Actinomycetota</taxon>
        <taxon>Actinomycetes</taxon>
        <taxon>Kitasatosporales</taxon>
        <taxon>Streptomycetaceae</taxon>
        <taxon>Streptomyces</taxon>
    </lineage>
</organism>
<feature type="compositionally biased region" description="Gly residues" evidence="1">
    <location>
        <begin position="13"/>
        <end position="22"/>
    </location>
</feature>